<dbReference type="EMBL" id="CP024789">
    <property type="protein sequence ID" value="AUB43187.1"/>
    <property type="molecule type" value="Genomic_DNA"/>
</dbReference>
<dbReference type="KEGG" id="nfl:COO91_09358"/>
<sequence length="131" mass="14841">MKPYSSDLRQKVINAHNNQEGSQRQLAKRFSVSLSFVQSLLRRYRNSGTVEAKPRGGGQKPKLNHEQLALVELLVESDNDATLVELCEQLEQKTQLKISRSTMGRITQKLNLTRKKKHCTPAKNIPNGCKN</sequence>
<gene>
    <name evidence="1" type="ORF">COO91_09358</name>
    <name evidence="2" type="ORF">COO91_10354</name>
</gene>
<dbReference type="AlphaFoldDB" id="A0A2K8T657"/>
<evidence type="ECO:0000313" key="2">
    <source>
        <dbReference type="EMBL" id="AUB44134.1"/>
    </source>
</evidence>
<dbReference type="InterPro" id="IPR009057">
    <property type="entry name" value="Homeodomain-like_sf"/>
</dbReference>
<geneLocation type="plasmid" evidence="3">
    <name>pnfsy08</name>
</geneLocation>
<evidence type="ECO:0000313" key="3">
    <source>
        <dbReference type="Proteomes" id="UP000232003"/>
    </source>
</evidence>
<dbReference type="EMBL" id="CP024793">
    <property type="protein sequence ID" value="AUB44134.1"/>
    <property type="molecule type" value="Genomic_DNA"/>
</dbReference>
<name>A0A2K8T657_9NOSO</name>
<keyword evidence="3" id="KW-1185">Reference proteome</keyword>
<geneLocation type="plasmid" evidence="3">
    <name>pnfsy04</name>
</geneLocation>
<geneLocation type="plasmid" evidence="1">
    <name>pNFSY04</name>
</geneLocation>
<reference evidence="1 3" key="1">
    <citation type="submission" date="2017-11" db="EMBL/GenBank/DDBJ databases">
        <title>Complete genome of a free-living desiccation-tolerant cyanobacterium and its photosynthetic adaptation to extreme terrestrial habitat.</title>
        <authorList>
            <person name="Shang J."/>
        </authorList>
    </citation>
    <scope>NUCLEOTIDE SEQUENCE [LARGE SCALE GENOMIC DNA]</scope>
    <source>
        <strain evidence="1 3">CCNUN1</strain>
        <plasmid evidence="3">pnfsy04</plasmid>
        <plasmid evidence="1">pNFSY04</plasmid>
        <plasmid evidence="3">pnfsy08</plasmid>
        <plasmid evidence="2">pNFSY08</plasmid>
    </source>
</reference>
<accession>A0A2K8T657</accession>
<keyword evidence="1" id="KW-0614">Plasmid</keyword>
<dbReference type="Gene3D" id="1.10.10.10">
    <property type="entry name" value="Winged helix-like DNA-binding domain superfamily/Winged helix DNA-binding domain"/>
    <property type="match status" value="1"/>
</dbReference>
<dbReference type="RefSeq" id="WP_100903409.1">
    <property type="nucleotide sequence ID" value="NZ_CAWNNC010000005.1"/>
</dbReference>
<protein>
    <submittedName>
        <fullName evidence="1">Transposase</fullName>
    </submittedName>
</protein>
<dbReference type="Proteomes" id="UP000232003">
    <property type="component" value="Plasmid pNFSY08"/>
</dbReference>
<dbReference type="SUPFAM" id="SSF46689">
    <property type="entry name" value="Homeodomain-like"/>
    <property type="match status" value="1"/>
</dbReference>
<dbReference type="OrthoDB" id="5511915at2"/>
<dbReference type="KEGG" id="nfl:COO91_10354"/>
<organism evidence="1 3">
    <name type="scientific">Nostoc flagelliforme CCNUN1</name>
    <dbReference type="NCBI Taxonomy" id="2038116"/>
    <lineage>
        <taxon>Bacteria</taxon>
        <taxon>Bacillati</taxon>
        <taxon>Cyanobacteriota</taxon>
        <taxon>Cyanophyceae</taxon>
        <taxon>Nostocales</taxon>
        <taxon>Nostocaceae</taxon>
        <taxon>Nostoc</taxon>
    </lineage>
</organism>
<geneLocation type="plasmid" evidence="2">
    <name>pNFSY08</name>
</geneLocation>
<dbReference type="Proteomes" id="UP000232003">
    <property type="component" value="Plasmid pNFSY04"/>
</dbReference>
<proteinExistence type="predicted"/>
<dbReference type="Pfam" id="PF13565">
    <property type="entry name" value="HTH_32"/>
    <property type="match status" value="1"/>
</dbReference>
<dbReference type="InterPro" id="IPR036388">
    <property type="entry name" value="WH-like_DNA-bd_sf"/>
</dbReference>
<evidence type="ECO:0000313" key="1">
    <source>
        <dbReference type="EMBL" id="AUB43187.1"/>
    </source>
</evidence>